<dbReference type="EMBL" id="CP010086">
    <property type="protein sequence ID" value="AJG99462.1"/>
    <property type="molecule type" value="Genomic_DNA"/>
</dbReference>
<dbReference type="SUPFAM" id="SSF51735">
    <property type="entry name" value="NAD(P)-binding Rossmann-fold domains"/>
    <property type="match status" value="1"/>
</dbReference>
<dbReference type="Gene3D" id="3.40.50.720">
    <property type="entry name" value="NAD(P)-binding Rossmann-like Domain"/>
    <property type="match status" value="1"/>
</dbReference>
<protein>
    <submittedName>
        <fullName evidence="1">Uncharacterized protein</fullName>
    </submittedName>
</protein>
<organism evidence="1 2">
    <name type="scientific">Clostridium beijerinckii</name>
    <name type="common">Clostridium MP</name>
    <dbReference type="NCBI Taxonomy" id="1520"/>
    <lineage>
        <taxon>Bacteria</taxon>
        <taxon>Bacillati</taxon>
        <taxon>Bacillota</taxon>
        <taxon>Clostridia</taxon>
        <taxon>Eubacteriales</taxon>
        <taxon>Clostridiaceae</taxon>
        <taxon>Clostridium</taxon>
    </lineage>
</organism>
<reference evidence="2" key="1">
    <citation type="submission" date="2014-12" db="EMBL/GenBank/DDBJ databases">
        <title>Genome sequence of Clostridium beijerinckii strain 59B.</title>
        <authorList>
            <person name="Little G.T."/>
            <person name="Minton N.P."/>
        </authorList>
    </citation>
    <scope>NUCLEOTIDE SEQUENCE [LARGE SCALE GENOMIC DNA]</scope>
    <source>
        <strain evidence="2">59B</strain>
    </source>
</reference>
<gene>
    <name evidence="1" type="ORF">LF65_02892</name>
</gene>
<dbReference type="RefSeq" id="WP_041896915.1">
    <property type="nucleotide sequence ID" value="NZ_CP010086.2"/>
</dbReference>
<evidence type="ECO:0000313" key="1">
    <source>
        <dbReference type="EMBL" id="AJG99462.1"/>
    </source>
</evidence>
<sequence>MKDATIDTLKDTIRDLPEEEQETILFEFNDNENVKKIEYDVSCLNGIENLVDKIGHVDILVNNAGIMNSIPYDTYSNGAFPR</sequence>
<dbReference type="STRING" id="1520.LF65_02892"/>
<dbReference type="Pfam" id="PF00106">
    <property type="entry name" value="adh_short"/>
    <property type="match status" value="1"/>
</dbReference>
<dbReference type="Proteomes" id="UP000031866">
    <property type="component" value="Chromosome"/>
</dbReference>
<dbReference type="InterPro" id="IPR036291">
    <property type="entry name" value="NAD(P)-bd_dom_sf"/>
</dbReference>
<dbReference type="InterPro" id="IPR002347">
    <property type="entry name" value="SDR_fam"/>
</dbReference>
<dbReference type="AlphaFoldDB" id="A0A0B5QN57"/>
<accession>A0A0B5QN57</accession>
<evidence type="ECO:0000313" key="2">
    <source>
        <dbReference type="Proteomes" id="UP000031866"/>
    </source>
</evidence>
<proteinExistence type="predicted"/>
<name>A0A0B5QN57_CLOBE</name>
<dbReference type="KEGG" id="cbei:LF65_02892"/>